<dbReference type="InterPro" id="IPR041522">
    <property type="entry name" value="CdaR_GGDEF"/>
</dbReference>
<keyword evidence="3 8" id="KW-0597">Phosphoprotein</keyword>
<dbReference type="RefSeq" id="WP_236285985.1">
    <property type="nucleotide sequence ID" value="NZ_CAKMMW010000003.1"/>
</dbReference>
<evidence type="ECO:0000256" key="6">
    <source>
        <dbReference type="ARBA" id="ARBA00023125"/>
    </source>
</evidence>
<evidence type="ECO:0000256" key="4">
    <source>
        <dbReference type="ARBA" id="ARBA00023012"/>
    </source>
</evidence>
<dbReference type="GO" id="GO:0050568">
    <property type="term" value="F:protein-glutamine glutaminase activity"/>
    <property type="evidence" value="ECO:0007669"/>
    <property type="project" value="UniProtKB-EC"/>
</dbReference>
<accession>A0ABM9C0Y2</accession>
<keyword evidence="2" id="KW-0963">Cytoplasm</keyword>
<dbReference type="PROSITE" id="PS01124">
    <property type="entry name" value="HTH_ARAC_FAMILY_2"/>
    <property type="match status" value="1"/>
</dbReference>
<evidence type="ECO:0000259" key="9">
    <source>
        <dbReference type="PROSITE" id="PS01124"/>
    </source>
</evidence>
<reference evidence="11" key="1">
    <citation type="submission" date="2022-01" db="EMBL/GenBank/DDBJ databases">
        <authorList>
            <person name="Criscuolo A."/>
        </authorList>
    </citation>
    <scope>NUCLEOTIDE SEQUENCE</scope>
    <source>
        <strain evidence="11">CIP111891</strain>
    </source>
</reference>
<dbReference type="SUPFAM" id="SSF52172">
    <property type="entry name" value="CheY-like"/>
    <property type="match status" value="1"/>
</dbReference>
<dbReference type="InterPro" id="IPR009057">
    <property type="entry name" value="Homeodomain-like_sf"/>
</dbReference>
<feature type="domain" description="HTH araC/xylS-type" evidence="9">
    <location>
        <begin position="321"/>
        <end position="420"/>
    </location>
</feature>
<evidence type="ECO:0000256" key="2">
    <source>
        <dbReference type="ARBA" id="ARBA00022490"/>
    </source>
</evidence>
<protein>
    <submittedName>
        <fullName evidence="11">Protein-glutamate methylesterase/protein-glutamine glutaminase</fullName>
        <ecNumber evidence="11">3.5.1.44</ecNumber>
    </submittedName>
</protein>
<feature type="modified residue" description="4-aspartylphosphate" evidence="8">
    <location>
        <position position="55"/>
    </location>
</feature>
<evidence type="ECO:0000256" key="5">
    <source>
        <dbReference type="ARBA" id="ARBA00023015"/>
    </source>
</evidence>
<organism evidence="11 12">
    <name type="scientific">Paenibacillus allorhizoplanae</name>
    <dbReference type="NCBI Taxonomy" id="2905648"/>
    <lineage>
        <taxon>Bacteria</taxon>
        <taxon>Bacillati</taxon>
        <taxon>Bacillota</taxon>
        <taxon>Bacilli</taxon>
        <taxon>Bacillales</taxon>
        <taxon>Paenibacillaceae</taxon>
        <taxon>Paenibacillus</taxon>
    </lineage>
</organism>
<keyword evidence="7" id="KW-0804">Transcription</keyword>
<dbReference type="InterPro" id="IPR001789">
    <property type="entry name" value="Sig_transdc_resp-reg_receiver"/>
</dbReference>
<keyword evidence="4" id="KW-0902">Two-component regulatory system</keyword>
<dbReference type="PANTHER" id="PTHR42713">
    <property type="entry name" value="HISTIDINE KINASE-RELATED"/>
    <property type="match status" value="1"/>
</dbReference>
<evidence type="ECO:0000256" key="7">
    <source>
        <dbReference type="ARBA" id="ARBA00023163"/>
    </source>
</evidence>
<dbReference type="InterPro" id="IPR011006">
    <property type="entry name" value="CheY-like_superfamily"/>
</dbReference>
<feature type="domain" description="Response regulatory" evidence="10">
    <location>
        <begin position="3"/>
        <end position="120"/>
    </location>
</feature>
<dbReference type="EMBL" id="CAKMMW010000003">
    <property type="protein sequence ID" value="CAH1200204.1"/>
    <property type="molecule type" value="Genomic_DNA"/>
</dbReference>
<comment type="caution">
    <text evidence="11">The sequence shown here is derived from an EMBL/GenBank/DDBJ whole genome shotgun (WGS) entry which is preliminary data.</text>
</comment>
<dbReference type="Pfam" id="PF17853">
    <property type="entry name" value="GGDEF_2"/>
    <property type="match status" value="1"/>
</dbReference>
<evidence type="ECO:0000259" key="10">
    <source>
        <dbReference type="PROSITE" id="PS50110"/>
    </source>
</evidence>
<gene>
    <name evidence="11" type="primary">cheB_20</name>
    <name evidence="11" type="ORF">PAECIP111891_01551</name>
</gene>
<dbReference type="Pfam" id="PF12833">
    <property type="entry name" value="HTH_18"/>
    <property type="match status" value="1"/>
</dbReference>
<dbReference type="SMART" id="SM00448">
    <property type="entry name" value="REC"/>
    <property type="match status" value="1"/>
</dbReference>
<evidence type="ECO:0000256" key="1">
    <source>
        <dbReference type="ARBA" id="ARBA00004496"/>
    </source>
</evidence>
<dbReference type="InterPro" id="IPR020449">
    <property type="entry name" value="Tscrpt_reg_AraC-type_HTH"/>
</dbReference>
<dbReference type="SUPFAM" id="SSF46689">
    <property type="entry name" value="Homeodomain-like"/>
    <property type="match status" value="1"/>
</dbReference>
<comment type="subcellular location">
    <subcellularLocation>
        <location evidence="1">Cytoplasm</location>
    </subcellularLocation>
</comment>
<dbReference type="PRINTS" id="PR00032">
    <property type="entry name" value="HTHARAC"/>
</dbReference>
<dbReference type="Proteomes" id="UP000838821">
    <property type="component" value="Unassembled WGS sequence"/>
</dbReference>
<dbReference type="Pfam" id="PF00072">
    <property type="entry name" value="Response_reg"/>
    <property type="match status" value="1"/>
</dbReference>
<evidence type="ECO:0000313" key="12">
    <source>
        <dbReference type="Proteomes" id="UP000838821"/>
    </source>
</evidence>
<dbReference type="EC" id="3.5.1.44" evidence="11"/>
<evidence type="ECO:0000313" key="11">
    <source>
        <dbReference type="EMBL" id="CAH1200204.1"/>
    </source>
</evidence>
<evidence type="ECO:0000256" key="8">
    <source>
        <dbReference type="PROSITE-ProRule" id="PRU00169"/>
    </source>
</evidence>
<keyword evidence="6" id="KW-0238">DNA-binding</keyword>
<evidence type="ECO:0000256" key="3">
    <source>
        <dbReference type="ARBA" id="ARBA00022553"/>
    </source>
</evidence>
<name>A0ABM9C0Y2_9BACL</name>
<proteinExistence type="predicted"/>
<keyword evidence="12" id="KW-1185">Reference proteome</keyword>
<dbReference type="InterPro" id="IPR018060">
    <property type="entry name" value="HTH_AraC"/>
</dbReference>
<keyword evidence="5" id="KW-0805">Transcription regulation</keyword>
<keyword evidence="11" id="KW-0378">Hydrolase</keyword>
<sequence>MYKLVIVDDDEWIREGMRRNIPWEREKIQVVGVAEDGKMAWDLIQKVKPDILLSDIQMPFMNGLQLAETIKAHGLDTKVIFLTGYDDFSFAKQALQLQASDYILKYEDNNKILQSVVNAANRLHTERKVVLKEKKSQGLIINQFFSDLIAGVGNDDTIERDSQLLEVSFCGNTFAMGSIDMGSVTRYLKPNKPEDMELLLFSMKNLCTEVIESEEIENCQVQVIQYNHRINLLFNFTEAISDDWRLVVERVSRTMIESINQYLKITVNIGVGSFGEGFRHIALSYEEALIALQMKGIFATQDVIFTDQVKQSNSSHHAIIKIITDYIDVHYANEDLDLKEVAEKVHITPSYVSTLFKKYNDVNFSDYVIRVRMKKAKELLIHSTLKAYEIAESVGYPNTQYFSVTFKKYTGLTPMEYRQNHRQ</sequence>
<dbReference type="Gene3D" id="3.40.50.2300">
    <property type="match status" value="1"/>
</dbReference>
<dbReference type="Gene3D" id="1.10.10.60">
    <property type="entry name" value="Homeodomain-like"/>
    <property type="match status" value="2"/>
</dbReference>
<dbReference type="InterPro" id="IPR051552">
    <property type="entry name" value="HptR"/>
</dbReference>
<dbReference type="PROSITE" id="PS50110">
    <property type="entry name" value="RESPONSE_REGULATORY"/>
    <property type="match status" value="1"/>
</dbReference>
<dbReference type="SMART" id="SM00342">
    <property type="entry name" value="HTH_ARAC"/>
    <property type="match status" value="1"/>
</dbReference>
<dbReference type="PANTHER" id="PTHR42713:SF3">
    <property type="entry name" value="TRANSCRIPTIONAL REGULATORY PROTEIN HPTR"/>
    <property type="match status" value="1"/>
</dbReference>
<dbReference type="CDD" id="cd17536">
    <property type="entry name" value="REC_YesN-like"/>
    <property type="match status" value="1"/>
</dbReference>